<keyword evidence="2" id="KW-1185">Reference proteome</keyword>
<dbReference type="EMBL" id="JABXBU010000001">
    <property type="protein sequence ID" value="KAF8797212.1"/>
    <property type="molecule type" value="Genomic_DNA"/>
</dbReference>
<evidence type="ECO:0000313" key="1">
    <source>
        <dbReference type="EMBL" id="KAF8797212.1"/>
    </source>
</evidence>
<sequence>MKLKCLGEPTVTHGLFGGLKRRENHEMYSIKLRNTENNFCCNVEVMDQNKICTSLPKLDPKNIEEVKQLGADTAARLFTGEIKNLSPDLISMNTKLGWTVIGRSGINKNNSSSTLMSLLVNDVNISDLWRLDTLNINDPAETQSRKELEEAAKEYFERSVIRDNEGRYIVSLPWIHDHPPLPDGRKIAERRLNSCVKP</sequence>
<comment type="caution">
    <text evidence="1">The sequence shown here is derived from an EMBL/GenBank/DDBJ whole genome shotgun (WGS) entry which is preliminary data.</text>
</comment>
<accession>A0A8T0G2Q2</accession>
<reference evidence="1" key="2">
    <citation type="submission" date="2020-06" db="EMBL/GenBank/DDBJ databases">
        <authorList>
            <person name="Sheffer M."/>
        </authorList>
    </citation>
    <scope>NUCLEOTIDE SEQUENCE</scope>
</reference>
<gene>
    <name evidence="1" type="ORF">HNY73_001502</name>
</gene>
<dbReference type="Proteomes" id="UP000807504">
    <property type="component" value="Unassembled WGS sequence"/>
</dbReference>
<protein>
    <submittedName>
        <fullName evidence="1">Uncharacterized protein</fullName>
    </submittedName>
</protein>
<dbReference type="AlphaFoldDB" id="A0A8T0G2Q2"/>
<reference evidence="1" key="1">
    <citation type="journal article" date="2020" name="bioRxiv">
        <title>Chromosome-level reference genome of the European wasp spider Argiope bruennichi: a resource for studies on range expansion and evolutionary adaptation.</title>
        <authorList>
            <person name="Sheffer M.M."/>
            <person name="Hoppe A."/>
            <person name="Krehenwinkel H."/>
            <person name="Uhl G."/>
            <person name="Kuss A.W."/>
            <person name="Jensen L."/>
            <person name="Jensen C."/>
            <person name="Gillespie R.G."/>
            <person name="Hoff K.J."/>
            <person name="Prost S."/>
        </authorList>
    </citation>
    <scope>NUCLEOTIDE SEQUENCE</scope>
</reference>
<proteinExistence type="predicted"/>
<evidence type="ECO:0000313" key="2">
    <source>
        <dbReference type="Proteomes" id="UP000807504"/>
    </source>
</evidence>
<organism evidence="1 2">
    <name type="scientific">Argiope bruennichi</name>
    <name type="common">Wasp spider</name>
    <name type="synonym">Aranea bruennichi</name>
    <dbReference type="NCBI Taxonomy" id="94029"/>
    <lineage>
        <taxon>Eukaryota</taxon>
        <taxon>Metazoa</taxon>
        <taxon>Ecdysozoa</taxon>
        <taxon>Arthropoda</taxon>
        <taxon>Chelicerata</taxon>
        <taxon>Arachnida</taxon>
        <taxon>Araneae</taxon>
        <taxon>Araneomorphae</taxon>
        <taxon>Entelegynae</taxon>
        <taxon>Araneoidea</taxon>
        <taxon>Araneidae</taxon>
        <taxon>Argiope</taxon>
    </lineage>
</organism>
<name>A0A8T0G2Q2_ARGBR</name>